<protein>
    <recommendedName>
        <fullName evidence="2">Fe2OG dioxygenase domain-containing protein</fullName>
    </recommendedName>
</protein>
<dbReference type="EMBL" id="LATX01000318">
    <property type="protein sequence ID" value="KTB46551.1"/>
    <property type="molecule type" value="Genomic_DNA"/>
</dbReference>
<name>A0A0W0GDF2_MONRR</name>
<dbReference type="AlphaFoldDB" id="A0A0W0GDF2"/>
<evidence type="ECO:0000313" key="4">
    <source>
        <dbReference type="Proteomes" id="UP000054988"/>
    </source>
</evidence>
<evidence type="ECO:0000313" key="3">
    <source>
        <dbReference type="EMBL" id="KTB46551.1"/>
    </source>
</evidence>
<dbReference type="Proteomes" id="UP000054988">
    <property type="component" value="Unassembled WGS sequence"/>
</dbReference>
<evidence type="ECO:0000256" key="1">
    <source>
        <dbReference type="RuleBase" id="RU003682"/>
    </source>
</evidence>
<dbReference type="PROSITE" id="PS51471">
    <property type="entry name" value="FE2OG_OXY"/>
    <property type="match status" value="1"/>
</dbReference>
<reference evidence="3 4" key="1">
    <citation type="submission" date="2015-12" db="EMBL/GenBank/DDBJ databases">
        <title>Draft genome sequence of Moniliophthora roreri, the causal agent of frosty pod rot of cacao.</title>
        <authorList>
            <person name="Aime M.C."/>
            <person name="Diaz-Valderrama J.R."/>
            <person name="Kijpornyongpan T."/>
            <person name="Phillips-Mora W."/>
        </authorList>
    </citation>
    <scope>NUCLEOTIDE SEQUENCE [LARGE SCALE GENOMIC DNA]</scope>
    <source>
        <strain evidence="3 4">MCA 2952</strain>
    </source>
</reference>
<dbReference type="InterPro" id="IPR044862">
    <property type="entry name" value="Pro_4_hyd_alph_FE2OG_OXY"/>
</dbReference>
<evidence type="ECO:0000259" key="2">
    <source>
        <dbReference type="PROSITE" id="PS51471"/>
    </source>
</evidence>
<dbReference type="Gene3D" id="2.60.120.620">
    <property type="entry name" value="q2cbj1_9rhob like domain"/>
    <property type="match status" value="1"/>
</dbReference>
<keyword evidence="1" id="KW-0408">Iron</keyword>
<keyword evidence="1" id="KW-0560">Oxidoreductase</keyword>
<comment type="similarity">
    <text evidence="1">Belongs to the iron/ascorbate-dependent oxidoreductase family.</text>
</comment>
<gene>
    <name evidence="3" type="ORF">WG66_889</name>
</gene>
<accession>A0A0W0GDF2</accession>
<dbReference type="InterPro" id="IPR005123">
    <property type="entry name" value="Oxoglu/Fe-dep_dioxygenase_dom"/>
</dbReference>
<dbReference type="eggNOG" id="ENOG502S1M6">
    <property type="taxonomic scope" value="Eukaryota"/>
</dbReference>
<sequence length="416" mass="45867">MPRTNPSREPHPAIDRIRSAVQEFSFTSGAVKVPVEFCDLYYKPNATDSNAESLNLASATAEQLTKLISVCDAAPFGRGAQTVMDESYRKALKLELAQFATPFDLAATGILHKIQQDLVDTDTAIRRPIRAEPYKLNIYDKGAFFKAHHDTPRAENMFGSLVLVFPTTHEGGNLILTEKGQRWTFDAPSLLSGSTPTSPEVAFVAFFSDTMHEVQPVTSGARITLTYNLYFDNIVNNVGTVTSVASAAKLSAVKEALKELLADPSIFKEPYENTVLCFGLAHQYPVNRYNEPDTAYKVSELSKYLKGSDALLYHVCKDLGLDTSLRIFYKESGYYEDHSYLAKGFLDDIDGEVEGGLQELCQGMEPVYGQDGDGTPLLWVTKRSRLTGMSSHYIAYGNEASLASVYGEVCIIARPV</sequence>
<dbReference type="Pfam" id="PF13640">
    <property type="entry name" value="2OG-FeII_Oxy_3"/>
    <property type="match status" value="1"/>
</dbReference>
<proteinExistence type="inferred from homology"/>
<dbReference type="PANTHER" id="PTHR33099">
    <property type="entry name" value="FE2OG DIOXYGENASE DOMAIN-CONTAINING PROTEIN"/>
    <property type="match status" value="1"/>
</dbReference>
<keyword evidence="1" id="KW-0479">Metal-binding</keyword>
<comment type="caution">
    <text evidence="3">The sequence shown here is derived from an EMBL/GenBank/DDBJ whole genome shotgun (WGS) entry which is preliminary data.</text>
</comment>
<dbReference type="PANTHER" id="PTHR33099:SF14">
    <property type="entry name" value="PROLYL 4-HYDROXYLASE ALPHA SUBUNIT FE(2+) 2OG DIOXYGENASE DOMAIN-CONTAINING PROTEIN"/>
    <property type="match status" value="1"/>
</dbReference>
<dbReference type="GO" id="GO:0016491">
    <property type="term" value="F:oxidoreductase activity"/>
    <property type="evidence" value="ECO:0007669"/>
    <property type="project" value="UniProtKB-KW"/>
</dbReference>
<dbReference type="GO" id="GO:0046872">
    <property type="term" value="F:metal ion binding"/>
    <property type="evidence" value="ECO:0007669"/>
    <property type="project" value="UniProtKB-KW"/>
</dbReference>
<feature type="domain" description="Fe2OG dioxygenase" evidence="2">
    <location>
        <begin position="130"/>
        <end position="231"/>
    </location>
</feature>
<organism evidence="3 4">
    <name type="scientific">Moniliophthora roreri</name>
    <name type="common">Frosty pod rot fungus</name>
    <name type="synonym">Monilia roreri</name>
    <dbReference type="NCBI Taxonomy" id="221103"/>
    <lineage>
        <taxon>Eukaryota</taxon>
        <taxon>Fungi</taxon>
        <taxon>Dikarya</taxon>
        <taxon>Basidiomycota</taxon>
        <taxon>Agaricomycotina</taxon>
        <taxon>Agaricomycetes</taxon>
        <taxon>Agaricomycetidae</taxon>
        <taxon>Agaricales</taxon>
        <taxon>Marasmiineae</taxon>
        <taxon>Marasmiaceae</taxon>
        <taxon>Moniliophthora</taxon>
    </lineage>
</organism>